<organism evidence="1 2">
    <name type="scientific">Leptospira stimsonii</name>
    <dbReference type="NCBI Taxonomy" id="2202203"/>
    <lineage>
        <taxon>Bacteria</taxon>
        <taxon>Pseudomonadati</taxon>
        <taxon>Spirochaetota</taxon>
        <taxon>Spirochaetia</taxon>
        <taxon>Leptospirales</taxon>
        <taxon>Leptospiraceae</taxon>
        <taxon>Leptospira</taxon>
    </lineage>
</organism>
<dbReference type="AlphaFoldDB" id="A0A396ZFV0"/>
<dbReference type="Proteomes" id="UP000265798">
    <property type="component" value="Unassembled WGS sequence"/>
</dbReference>
<protein>
    <submittedName>
        <fullName evidence="1">Uncharacterized protein</fullName>
    </submittedName>
</protein>
<name>A0A396ZFV0_9LEPT</name>
<proteinExistence type="predicted"/>
<accession>A0A396ZFV0</accession>
<gene>
    <name evidence="1" type="ORF">DLM75_04005</name>
</gene>
<comment type="caution">
    <text evidence="1">The sequence shown here is derived from an EMBL/GenBank/DDBJ whole genome shotgun (WGS) entry which is preliminary data.</text>
</comment>
<evidence type="ECO:0000313" key="1">
    <source>
        <dbReference type="EMBL" id="RHX92368.1"/>
    </source>
</evidence>
<evidence type="ECO:0000313" key="2">
    <source>
        <dbReference type="Proteomes" id="UP000265798"/>
    </source>
</evidence>
<dbReference type="EMBL" id="QHCT01000001">
    <property type="protein sequence ID" value="RHX92368.1"/>
    <property type="molecule type" value="Genomic_DNA"/>
</dbReference>
<sequence>MNSTIGRESLESISFGRVNAANTRDFRFNVESGFENLYSSKLASADFSSLKSRIELQLKRKNSRTKPIEERGYERFKILPQYLLNRKLVLERVF</sequence>
<reference evidence="2" key="1">
    <citation type="submission" date="2018-05" db="EMBL/GenBank/DDBJ databases">
        <title>Leptospira yasudae sp. nov. and Leptospira stimsonii sp. nov., two pathogenic species of the genus Leptospira isolated from environmental sources.</title>
        <authorList>
            <person name="Casanovas-Massana A."/>
            <person name="Hamond C."/>
            <person name="Santos L.A."/>
            <person name="Hacker K.P."/>
            <person name="Balassiano I."/>
            <person name="Medeiros M.A."/>
            <person name="Reis M.G."/>
            <person name="Ko A.I."/>
            <person name="Wunder E.A."/>
        </authorList>
    </citation>
    <scope>NUCLEOTIDE SEQUENCE [LARGE SCALE GENOMIC DNA]</scope>
    <source>
        <strain evidence="2">Yale</strain>
    </source>
</reference>